<protein>
    <submittedName>
        <fullName evidence="1">Uncharacterized protein</fullName>
    </submittedName>
</protein>
<proteinExistence type="predicted"/>
<gene>
    <name evidence="1" type="ORF">EGYM00163_LOCUS29190</name>
</gene>
<name>A0A7S4LBA6_9EUGL</name>
<accession>A0A7S4LBA6</accession>
<dbReference type="AlphaFoldDB" id="A0A7S4LBA6"/>
<organism evidence="1">
    <name type="scientific">Eutreptiella gymnastica</name>
    <dbReference type="NCBI Taxonomy" id="73025"/>
    <lineage>
        <taxon>Eukaryota</taxon>
        <taxon>Discoba</taxon>
        <taxon>Euglenozoa</taxon>
        <taxon>Euglenida</taxon>
        <taxon>Spirocuta</taxon>
        <taxon>Euglenophyceae</taxon>
        <taxon>Eutreptiales</taxon>
        <taxon>Eutreptiaceae</taxon>
        <taxon>Eutreptiella</taxon>
    </lineage>
</organism>
<reference evidence="1" key="1">
    <citation type="submission" date="2021-01" db="EMBL/GenBank/DDBJ databases">
        <authorList>
            <person name="Corre E."/>
            <person name="Pelletier E."/>
            <person name="Niang G."/>
            <person name="Scheremetjew M."/>
            <person name="Finn R."/>
            <person name="Kale V."/>
            <person name="Holt S."/>
            <person name="Cochrane G."/>
            <person name="Meng A."/>
            <person name="Brown T."/>
            <person name="Cohen L."/>
        </authorList>
    </citation>
    <scope>NUCLEOTIDE SEQUENCE</scope>
    <source>
        <strain evidence="1">CCMP1594</strain>
    </source>
</reference>
<evidence type="ECO:0000313" key="1">
    <source>
        <dbReference type="EMBL" id="CAE0818022.1"/>
    </source>
</evidence>
<dbReference type="EMBL" id="HBJA01083646">
    <property type="protein sequence ID" value="CAE0818022.1"/>
    <property type="molecule type" value="Transcribed_RNA"/>
</dbReference>
<sequence>MAPLLLRAEDRIGGPSLRPGLGHGKWCPMPLSPFPALPTGGAQVQALTPTPPGHPPGHRFAWSDAGRRDANTGYGCPSSQRRTLLYMISPSVSVAHKRCKPRPLRP</sequence>